<feature type="domain" description="FAD-binding" evidence="2">
    <location>
        <begin position="284"/>
        <end position="332"/>
    </location>
</feature>
<dbReference type="PANTHER" id="PTHR43476:SF5">
    <property type="entry name" value="FAD-DEPENDENT MONOOXYGENASE"/>
    <property type="match status" value="1"/>
</dbReference>
<dbReference type="SUPFAM" id="SSF51905">
    <property type="entry name" value="FAD/NAD(P)-binding domain"/>
    <property type="match status" value="1"/>
</dbReference>
<keyword evidence="3" id="KW-0503">Monooxygenase</keyword>
<dbReference type="EMBL" id="JADPRT010000003">
    <property type="protein sequence ID" value="MBF9068416.1"/>
    <property type="molecule type" value="Genomic_DNA"/>
</dbReference>
<dbReference type="Gene3D" id="3.50.50.60">
    <property type="entry name" value="FAD/NAD(P)-binding domain"/>
    <property type="match status" value="2"/>
</dbReference>
<dbReference type="RefSeq" id="WP_196193549.1">
    <property type="nucleotide sequence ID" value="NZ_JADPRT010000003.1"/>
</dbReference>
<comment type="caution">
    <text evidence="3">The sequence shown here is derived from an EMBL/GenBank/DDBJ whole genome shotgun (WGS) entry which is preliminary data.</text>
</comment>
<name>A0A931B3Q7_9ACTN</name>
<dbReference type="InterPro" id="IPR050631">
    <property type="entry name" value="PheA/TfdB_FAD_monoxygenase"/>
</dbReference>
<accession>A0A931B3Q7</accession>
<dbReference type="Pfam" id="PF01494">
    <property type="entry name" value="FAD_binding_3"/>
    <property type="match status" value="2"/>
</dbReference>
<dbReference type="Proteomes" id="UP000657385">
    <property type="component" value="Unassembled WGS sequence"/>
</dbReference>
<keyword evidence="4" id="KW-1185">Reference proteome</keyword>
<organism evidence="3 4">
    <name type="scientific">Streptacidiphilus fuscans</name>
    <dbReference type="NCBI Taxonomy" id="2789292"/>
    <lineage>
        <taxon>Bacteria</taxon>
        <taxon>Bacillati</taxon>
        <taxon>Actinomycetota</taxon>
        <taxon>Actinomycetes</taxon>
        <taxon>Kitasatosporales</taxon>
        <taxon>Streptomycetaceae</taxon>
        <taxon>Streptacidiphilus</taxon>
    </lineage>
</organism>
<keyword evidence="1" id="KW-0560">Oxidoreductase</keyword>
<feature type="domain" description="FAD-binding" evidence="2">
    <location>
        <begin position="14"/>
        <end position="189"/>
    </location>
</feature>
<dbReference type="AlphaFoldDB" id="A0A931B3Q7"/>
<dbReference type="GO" id="GO:0004497">
    <property type="term" value="F:monooxygenase activity"/>
    <property type="evidence" value="ECO:0007669"/>
    <property type="project" value="UniProtKB-KW"/>
</dbReference>
<proteinExistence type="predicted"/>
<dbReference type="PRINTS" id="PR00420">
    <property type="entry name" value="RNGMNOXGNASE"/>
</dbReference>
<sequence length="433" mass="47467">MSDSTDRGERELTTDVLIVGGGPAGALLGCLLARRGIDVVVAEKQETLDREFRGETIAAPSVVTLERLGFGPALREHGYLSTSGVKMRMEGHDVFQVDYNRFDVGVLPIDIPQPSLIGIFHEAAAALPNHSYLPGTSFTSLIEEDGVVRGAMLRHRDGSRTRVQARLVVGADGRFSKVRKAAGIDADVTPMERDFLWIRLPRPAGWGDDADLVVRGDRQLVILPTFPDLLRIGHNLPKRGLGDLRSEGIAAFRDSIAEIDPRLRPLLDEHLTDWENTGFLEIFTAEVEQWAKDGLVLIGDASHTCTPILGQGVNLAIQDAVCLVPVVARALTKDQQSRQPVPAAAFDEFAASRKKHKSFVTRYQRMQEGALAQSKPLAVLLRRTRFRLLNALPIKYKIFGKVINAPHPIDAEDLRLARIDSSTAPVQPPTTAA</sequence>
<evidence type="ECO:0000313" key="4">
    <source>
        <dbReference type="Proteomes" id="UP000657385"/>
    </source>
</evidence>
<evidence type="ECO:0000256" key="1">
    <source>
        <dbReference type="ARBA" id="ARBA00023002"/>
    </source>
</evidence>
<dbReference type="PROSITE" id="PS51257">
    <property type="entry name" value="PROKAR_LIPOPROTEIN"/>
    <property type="match status" value="1"/>
</dbReference>
<gene>
    <name evidence="3" type="ORF">I2501_10265</name>
</gene>
<dbReference type="InterPro" id="IPR002938">
    <property type="entry name" value="FAD-bd"/>
</dbReference>
<evidence type="ECO:0000313" key="3">
    <source>
        <dbReference type="EMBL" id="MBF9068416.1"/>
    </source>
</evidence>
<evidence type="ECO:0000259" key="2">
    <source>
        <dbReference type="Pfam" id="PF01494"/>
    </source>
</evidence>
<dbReference type="GO" id="GO:0071949">
    <property type="term" value="F:FAD binding"/>
    <property type="evidence" value="ECO:0007669"/>
    <property type="project" value="InterPro"/>
</dbReference>
<reference evidence="3" key="1">
    <citation type="submission" date="2020-11" db="EMBL/GenBank/DDBJ databases">
        <title>Isolation and identification of active actinomycetes.</title>
        <authorList>
            <person name="Yu B."/>
        </authorList>
    </citation>
    <scope>NUCLEOTIDE SEQUENCE</scope>
    <source>
        <strain evidence="3">NEAU-YB345</strain>
    </source>
</reference>
<dbReference type="PANTHER" id="PTHR43476">
    <property type="entry name" value="3-(3-HYDROXY-PHENYL)PROPIONATE/3-HYDROXYCINNAMIC ACID HYDROXYLASE"/>
    <property type="match status" value="1"/>
</dbReference>
<protein>
    <submittedName>
        <fullName evidence="3">FAD-dependent monooxygenase</fullName>
    </submittedName>
</protein>
<dbReference type="InterPro" id="IPR036188">
    <property type="entry name" value="FAD/NAD-bd_sf"/>
</dbReference>